<evidence type="ECO:0000256" key="4">
    <source>
        <dbReference type="ARBA" id="ARBA00022946"/>
    </source>
</evidence>
<dbReference type="OrthoDB" id="107372at2759"/>
<evidence type="ECO:0000313" key="9">
    <source>
        <dbReference type="EMBL" id="ANB13870.1"/>
    </source>
</evidence>
<dbReference type="RefSeq" id="XP_018736347.1">
    <property type="nucleotide sequence ID" value="XM_018881917.1"/>
</dbReference>
<evidence type="ECO:0000256" key="3">
    <source>
        <dbReference type="ARBA" id="ARBA00022792"/>
    </source>
</evidence>
<evidence type="ECO:0000256" key="6">
    <source>
        <dbReference type="ARBA" id="ARBA00023136"/>
    </source>
</evidence>
<keyword evidence="4 7" id="KW-0809">Transit peptide</keyword>
<dbReference type="GO" id="GO:0140053">
    <property type="term" value="P:mitochondrial gene expression"/>
    <property type="evidence" value="ECO:0007669"/>
    <property type="project" value="UniProtKB-UniRule"/>
</dbReference>
<evidence type="ECO:0000313" key="10">
    <source>
        <dbReference type="Proteomes" id="UP000189580"/>
    </source>
</evidence>
<keyword evidence="3 7" id="KW-0999">Mitochondrion inner membrane</keyword>
<protein>
    <recommendedName>
        <fullName evidence="7">ATPase synthesis protein 25</fullName>
    </recommendedName>
</protein>
<dbReference type="EMBL" id="CP014502">
    <property type="protein sequence ID" value="ANB13870.1"/>
    <property type="molecule type" value="Genomic_DNA"/>
</dbReference>
<evidence type="ECO:0000256" key="5">
    <source>
        <dbReference type="ARBA" id="ARBA00023128"/>
    </source>
</evidence>
<dbReference type="PANTHER" id="PTHR28087">
    <property type="entry name" value="ATPASE SYNTHESIS PROTEIN 25, MITOCHONDRIAL"/>
    <property type="match status" value="1"/>
</dbReference>
<feature type="region of interest" description="Disordered" evidence="8">
    <location>
        <begin position="66"/>
        <end position="105"/>
    </location>
</feature>
<dbReference type="AlphaFoldDB" id="A0A167EBF7"/>
<dbReference type="InterPro" id="IPR043519">
    <property type="entry name" value="NT_sf"/>
</dbReference>
<dbReference type="GeneID" id="30036995"/>
<sequence>MASRRVIYTLLEPVTRPYFAPYRHNYNQRQQEKRRQALQRKWISTGVSDGVVELTEEEAALVASGHATNSAGSTSGSGTSTVIVSSSSSNQAGSISSSVSGDNEHSLLRTTSDDIPWYLRNTDTIKATESLQSREPLPDFPFASPRSLENMAKYMIEDLGLVDLQIIDLRHVQPASPFGPNDIMLLCSGKGSRHLTKASQSLIGYVKQNYNQLADTEGILSSNFLRVYNRRLRKRAQRQGTANREFMAGGDSTGTMVDRTGSWVVLDTKVDGIYIHIFTEERRSEVDLEGYWSQKSKGISELVDLPKSKFEKRFVLPGSRRGFATSIVASNVKATLAETVGSSSTASVAPTVKAAVADAHINNTPTAHTSKLSVDSTDSAVVEEPVPSESQNYLDELQKWSLAGDYKRCIRLKSFAPELTAEENQKSDTLILKAHLNYLAVNQKTIIFSEITPTCDIVSSFINAFPTEPMPLQWRLRLIFLQKLHTINEPAFPLNLLVEHITLQQASGVPIEPWDVEMVVATIAYSHQFTNKKVNNLSVAEWEAVCDNKLQLILQVHEVAFRSTGEVLSVSDSLVALLYRLCFSLSKEGKAKSIVPSEALADPTPSTGVPNSYIAGVTGKRAFVDPRATTMMGLFGGEGGAKMTKPIVILIMSVLINGGSWDKFWSFWTNINRYTIVDQDLLAVMVSLVTKTGDQANMIHLLEKYLPTLLTDLERTGVSILPETAEALKASVQYLDPARARYDFIRNFLGC</sequence>
<evidence type="ECO:0000256" key="7">
    <source>
        <dbReference type="RuleBase" id="RU367062"/>
    </source>
</evidence>
<keyword evidence="6 7" id="KW-0472">Membrane</keyword>
<dbReference type="Proteomes" id="UP000189580">
    <property type="component" value="Chromosome d"/>
</dbReference>
<name>A0A167EBF7_9ASCO</name>
<dbReference type="Gene3D" id="3.30.460.10">
    <property type="entry name" value="Beta Polymerase, domain 2"/>
    <property type="match status" value="1"/>
</dbReference>
<dbReference type="InterPro" id="IPR040152">
    <property type="entry name" value="Atp25"/>
</dbReference>
<comment type="function">
    <text evidence="7">Mitochondrial mRNA stabilization factor.</text>
</comment>
<accession>A0A167EBF7</accession>
<evidence type="ECO:0000256" key="2">
    <source>
        <dbReference type="ARBA" id="ARBA00010787"/>
    </source>
</evidence>
<feature type="compositionally biased region" description="Low complexity" evidence="8">
    <location>
        <begin position="66"/>
        <end position="101"/>
    </location>
</feature>
<dbReference type="PANTHER" id="PTHR28087:SF1">
    <property type="entry name" value="ATPASE SYNTHESIS PROTEIN 25, MITOCHONDRIAL"/>
    <property type="match status" value="1"/>
</dbReference>
<evidence type="ECO:0000256" key="8">
    <source>
        <dbReference type="SAM" id="MobiDB-lite"/>
    </source>
</evidence>
<dbReference type="GO" id="GO:0048255">
    <property type="term" value="P:mRNA stabilization"/>
    <property type="evidence" value="ECO:0007669"/>
    <property type="project" value="TreeGrafter"/>
</dbReference>
<gene>
    <name evidence="9" type="primary">ATP25</name>
    <name evidence="9" type="ORF">AWJ20_4821</name>
</gene>
<dbReference type="SUPFAM" id="SSF81301">
    <property type="entry name" value="Nucleotidyltransferase"/>
    <property type="match status" value="1"/>
</dbReference>
<reference evidence="9 10" key="1">
    <citation type="submission" date="2016-02" db="EMBL/GenBank/DDBJ databases">
        <title>Complete genome sequence and transcriptome regulation of the pentose utilising yeast Sugiyamaella lignohabitans.</title>
        <authorList>
            <person name="Bellasio M."/>
            <person name="Peymann A."/>
            <person name="Valli M."/>
            <person name="Sipitzky M."/>
            <person name="Graf A."/>
            <person name="Sauer M."/>
            <person name="Marx H."/>
            <person name="Mattanovich D."/>
        </authorList>
    </citation>
    <scope>NUCLEOTIDE SEQUENCE [LARGE SCALE GENOMIC DNA]</scope>
    <source>
        <strain evidence="9 10">CBS 10342</strain>
    </source>
</reference>
<dbReference type="KEGG" id="slb:AWJ20_4821"/>
<organism evidence="9 10">
    <name type="scientific">Sugiyamaella lignohabitans</name>
    <dbReference type="NCBI Taxonomy" id="796027"/>
    <lineage>
        <taxon>Eukaryota</taxon>
        <taxon>Fungi</taxon>
        <taxon>Dikarya</taxon>
        <taxon>Ascomycota</taxon>
        <taxon>Saccharomycotina</taxon>
        <taxon>Dipodascomycetes</taxon>
        <taxon>Dipodascales</taxon>
        <taxon>Trichomonascaceae</taxon>
        <taxon>Sugiyamaella</taxon>
    </lineage>
</organism>
<dbReference type="Pfam" id="PF02410">
    <property type="entry name" value="RsfS"/>
    <property type="match status" value="1"/>
</dbReference>
<evidence type="ECO:0000256" key="1">
    <source>
        <dbReference type="ARBA" id="ARBA00004443"/>
    </source>
</evidence>
<keyword evidence="5 7" id="KW-0496">Mitochondrion</keyword>
<comment type="subcellular location">
    <subcellularLocation>
        <location evidence="1 7">Mitochondrion inner membrane</location>
        <topology evidence="1 7">Peripheral membrane protein</topology>
        <orientation evidence="1 7">Matrix side</orientation>
    </subcellularLocation>
</comment>
<dbReference type="GO" id="GO:0005743">
    <property type="term" value="C:mitochondrial inner membrane"/>
    <property type="evidence" value="ECO:0007669"/>
    <property type="project" value="UniProtKB-SubCell"/>
</dbReference>
<keyword evidence="10" id="KW-1185">Reference proteome</keyword>
<proteinExistence type="inferred from homology"/>
<comment type="similarity">
    <text evidence="2 7">Belongs to the ATP25 family.</text>
</comment>